<gene>
    <name evidence="3" type="ORF">ASPFODRAFT_65459</name>
</gene>
<dbReference type="GO" id="GO:0004672">
    <property type="term" value="F:protein kinase activity"/>
    <property type="evidence" value="ECO:0007669"/>
    <property type="project" value="InterPro"/>
</dbReference>
<dbReference type="InterPro" id="IPR000719">
    <property type="entry name" value="Prot_kinase_dom"/>
</dbReference>
<feature type="domain" description="Protein kinase" evidence="2">
    <location>
        <begin position="22"/>
        <end position="141"/>
    </location>
</feature>
<keyword evidence="1" id="KW-0067">ATP-binding</keyword>
<dbReference type="PROSITE" id="PS50011">
    <property type="entry name" value="PROTEIN_KINASE_DOM"/>
    <property type="match status" value="1"/>
</dbReference>
<evidence type="ECO:0000313" key="3">
    <source>
        <dbReference type="EMBL" id="OJZ80942.1"/>
    </source>
</evidence>
<dbReference type="InterPro" id="IPR017441">
    <property type="entry name" value="Protein_kinase_ATP_BS"/>
</dbReference>
<accession>A0A1M3T2G7</accession>
<organism evidence="3 4">
    <name type="scientific">Aspergillus luchuensis (strain CBS 106.47)</name>
    <dbReference type="NCBI Taxonomy" id="1137211"/>
    <lineage>
        <taxon>Eukaryota</taxon>
        <taxon>Fungi</taxon>
        <taxon>Dikarya</taxon>
        <taxon>Ascomycota</taxon>
        <taxon>Pezizomycotina</taxon>
        <taxon>Eurotiomycetes</taxon>
        <taxon>Eurotiomycetidae</taxon>
        <taxon>Eurotiales</taxon>
        <taxon>Aspergillaceae</taxon>
        <taxon>Aspergillus</taxon>
        <taxon>Aspergillus subgen. Circumdati</taxon>
    </lineage>
</organism>
<dbReference type="Gene3D" id="1.10.510.10">
    <property type="entry name" value="Transferase(Phosphotransferase) domain 1"/>
    <property type="match status" value="1"/>
</dbReference>
<reference evidence="4" key="1">
    <citation type="journal article" date="2017" name="Genome Biol.">
        <title>Comparative genomics reveals high biological diversity and specific adaptations in the industrially and medically important fungal genus Aspergillus.</title>
        <authorList>
            <person name="de Vries R.P."/>
            <person name="Riley R."/>
            <person name="Wiebenga A."/>
            <person name="Aguilar-Osorio G."/>
            <person name="Amillis S."/>
            <person name="Uchima C.A."/>
            <person name="Anderluh G."/>
            <person name="Asadollahi M."/>
            <person name="Askin M."/>
            <person name="Barry K."/>
            <person name="Battaglia E."/>
            <person name="Bayram O."/>
            <person name="Benocci T."/>
            <person name="Braus-Stromeyer S.A."/>
            <person name="Caldana C."/>
            <person name="Canovas D."/>
            <person name="Cerqueira G.C."/>
            <person name="Chen F."/>
            <person name="Chen W."/>
            <person name="Choi C."/>
            <person name="Clum A."/>
            <person name="Dos Santos R.A."/>
            <person name="Damasio A.R."/>
            <person name="Diallinas G."/>
            <person name="Emri T."/>
            <person name="Fekete E."/>
            <person name="Flipphi M."/>
            <person name="Freyberg S."/>
            <person name="Gallo A."/>
            <person name="Gournas C."/>
            <person name="Habgood R."/>
            <person name="Hainaut M."/>
            <person name="Harispe M.L."/>
            <person name="Henrissat B."/>
            <person name="Hilden K.S."/>
            <person name="Hope R."/>
            <person name="Hossain A."/>
            <person name="Karabika E."/>
            <person name="Karaffa L."/>
            <person name="Karanyi Z."/>
            <person name="Krasevec N."/>
            <person name="Kuo A."/>
            <person name="Kusch H."/>
            <person name="LaButti K."/>
            <person name="Lagendijk E.L."/>
            <person name="Lapidus A."/>
            <person name="Levasseur A."/>
            <person name="Lindquist E."/>
            <person name="Lipzen A."/>
            <person name="Logrieco A.F."/>
            <person name="MacCabe A."/>
            <person name="Maekelae M.R."/>
            <person name="Malavazi I."/>
            <person name="Melin P."/>
            <person name="Meyer V."/>
            <person name="Mielnichuk N."/>
            <person name="Miskei M."/>
            <person name="Molnar A.P."/>
            <person name="Mule G."/>
            <person name="Ngan C.Y."/>
            <person name="Orejas M."/>
            <person name="Orosz E."/>
            <person name="Ouedraogo J.P."/>
            <person name="Overkamp K.M."/>
            <person name="Park H.-S."/>
            <person name="Perrone G."/>
            <person name="Piumi F."/>
            <person name="Punt P.J."/>
            <person name="Ram A.F."/>
            <person name="Ramon A."/>
            <person name="Rauscher S."/>
            <person name="Record E."/>
            <person name="Riano-Pachon D.M."/>
            <person name="Robert V."/>
            <person name="Roehrig J."/>
            <person name="Ruller R."/>
            <person name="Salamov A."/>
            <person name="Salih N.S."/>
            <person name="Samson R.A."/>
            <person name="Sandor E."/>
            <person name="Sanguinetti M."/>
            <person name="Schuetze T."/>
            <person name="Sepcic K."/>
            <person name="Shelest E."/>
            <person name="Sherlock G."/>
            <person name="Sophianopoulou V."/>
            <person name="Squina F.M."/>
            <person name="Sun H."/>
            <person name="Susca A."/>
            <person name="Todd R.B."/>
            <person name="Tsang A."/>
            <person name="Unkles S.E."/>
            <person name="van de Wiele N."/>
            <person name="van Rossen-Uffink D."/>
            <person name="Oliveira J.V."/>
            <person name="Vesth T.C."/>
            <person name="Visser J."/>
            <person name="Yu J.-H."/>
            <person name="Zhou M."/>
            <person name="Andersen M.R."/>
            <person name="Archer D.B."/>
            <person name="Baker S.E."/>
            <person name="Benoit I."/>
            <person name="Brakhage A.A."/>
            <person name="Braus G.H."/>
            <person name="Fischer R."/>
            <person name="Frisvad J.C."/>
            <person name="Goldman G.H."/>
            <person name="Houbraken J."/>
            <person name="Oakley B."/>
            <person name="Pocsi I."/>
            <person name="Scazzocchio C."/>
            <person name="Seiboth B."/>
            <person name="vanKuyk P.A."/>
            <person name="Wortman J."/>
            <person name="Dyer P.S."/>
            <person name="Grigoriev I.V."/>
        </authorList>
    </citation>
    <scope>NUCLEOTIDE SEQUENCE [LARGE SCALE GENOMIC DNA]</scope>
    <source>
        <strain evidence="4">CBS 106.47</strain>
    </source>
</reference>
<proteinExistence type="predicted"/>
<dbReference type="EMBL" id="KV878252">
    <property type="protein sequence ID" value="OJZ80942.1"/>
    <property type="molecule type" value="Genomic_DNA"/>
</dbReference>
<dbReference type="Proteomes" id="UP000184063">
    <property type="component" value="Unassembled WGS sequence"/>
</dbReference>
<dbReference type="GO" id="GO:0005524">
    <property type="term" value="F:ATP binding"/>
    <property type="evidence" value="ECO:0007669"/>
    <property type="project" value="UniProtKB-UniRule"/>
</dbReference>
<dbReference type="InterPro" id="IPR011009">
    <property type="entry name" value="Kinase-like_dom_sf"/>
</dbReference>
<dbReference type="Gene3D" id="3.30.200.20">
    <property type="entry name" value="Phosphorylase Kinase, domain 1"/>
    <property type="match status" value="1"/>
</dbReference>
<name>A0A1M3T2G7_ASPLC</name>
<sequence length="141" mass="16024">MAVSFLRYHSLQLGDRLTKDRYQLVHKLGHGWHSTIWLARDLQNFRYVAVKVIIAISSGNTDEPGLLRYLIASSEKPGGDIVRPLLDEFGSLDAKESLGIERFSAQLAQSIIDQFIRGIAFLHSENYCPWRYVVIHTLLAV</sequence>
<evidence type="ECO:0000256" key="1">
    <source>
        <dbReference type="PROSITE-ProRule" id="PRU10141"/>
    </source>
</evidence>
<evidence type="ECO:0000313" key="4">
    <source>
        <dbReference type="Proteomes" id="UP000184063"/>
    </source>
</evidence>
<dbReference type="AlphaFoldDB" id="A0A1M3T2G7"/>
<dbReference type="VEuPathDB" id="FungiDB:ASPFODRAFT_65459"/>
<keyword evidence="1" id="KW-0547">Nucleotide-binding</keyword>
<evidence type="ECO:0000259" key="2">
    <source>
        <dbReference type="PROSITE" id="PS50011"/>
    </source>
</evidence>
<protein>
    <recommendedName>
        <fullName evidence="2">Protein kinase domain-containing protein</fullName>
    </recommendedName>
</protein>
<dbReference type="SUPFAM" id="SSF56112">
    <property type="entry name" value="Protein kinase-like (PK-like)"/>
    <property type="match status" value="1"/>
</dbReference>
<feature type="binding site" evidence="1">
    <location>
        <position position="51"/>
    </location>
    <ligand>
        <name>ATP</name>
        <dbReference type="ChEBI" id="CHEBI:30616"/>
    </ligand>
</feature>
<dbReference type="PROSITE" id="PS00107">
    <property type="entry name" value="PROTEIN_KINASE_ATP"/>
    <property type="match status" value="1"/>
</dbReference>